<evidence type="ECO:0000256" key="1">
    <source>
        <dbReference type="SAM" id="MobiDB-lite"/>
    </source>
</evidence>
<dbReference type="PANTHER" id="PTHR11200">
    <property type="entry name" value="INOSITOL 5-PHOSPHATASE"/>
    <property type="match status" value="1"/>
</dbReference>
<feature type="compositionally biased region" description="Low complexity" evidence="1">
    <location>
        <begin position="872"/>
        <end position="898"/>
    </location>
</feature>
<feature type="compositionally biased region" description="Polar residues" evidence="1">
    <location>
        <begin position="340"/>
        <end position="351"/>
    </location>
</feature>
<dbReference type="SMART" id="SM00128">
    <property type="entry name" value="IPPc"/>
    <property type="match status" value="1"/>
</dbReference>
<dbReference type="SUPFAM" id="SSF50978">
    <property type="entry name" value="WD40 repeat-like"/>
    <property type="match status" value="1"/>
</dbReference>
<feature type="compositionally biased region" description="Low complexity" evidence="1">
    <location>
        <begin position="326"/>
        <end position="339"/>
    </location>
</feature>
<feature type="compositionally biased region" description="Pro residues" evidence="1">
    <location>
        <begin position="391"/>
        <end position="402"/>
    </location>
</feature>
<dbReference type="InterPro" id="IPR000300">
    <property type="entry name" value="IPPc"/>
</dbReference>
<feature type="compositionally biased region" description="Pro residues" evidence="1">
    <location>
        <begin position="316"/>
        <end position="325"/>
    </location>
</feature>
<feature type="region of interest" description="Disordered" evidence="1">
    <location>
        <begin position="236"/>
        <end position="700"/>
    </location>
</feature>
<dbReference type="Pfam" id="PF22669">
    <property type="entry name" value="Exo_endo_phos2"/>
    <property type="match status" value="1"/>
</dbReference>
<feature type="compositionally biased region" description="Polar residues" evidence="1">
    <location>
        <begin position="131"/>
        <end position="144"/>
    </location>
</feature>
<evidence type="ECO:0000259" key="2">
    <source>
        <dbReference type="SMART" id="SM00128"/>
    </source>
</evidence>
<dbReference type="EMBL" id="LN483167">
    <property type="protein sequence ID" value="CDZ97268.1"/>
    <property type="molecule type" value="Genomic_DNA"/>
</dbReference>
<dbReference type="SUPFAM" id="SSF56219">
    <property type="entry name" value="DNase I-like"/>
    <property type="match status" value="1"/>
</dbReference>
<feature type="compositionally biased region" description="Polar residues" evidence="1">
    <location>
        <begin position="369"/>
        <end position="381"/>
    </location>
</feature>
<evidence type="ECO:0000313" key="3">
    <source>
        <dbReference type="EMBL" id="CDZ97268.1"/>
    </source>
</evidence>
<dbReference type="PANTHER" id="PTHR11200:SF240">
    <property type="entry name" value="INOSITOL POLYPHOSPHATE 5-PHOSPHATASE C9G1.10C-RELATED"/>
    <property type="match status" value="1"/>
</dbReference>
<feature type="compositionally biased region" description="Pro residues" evidence="1">
    <location>
        <begin position="157"/>
        <end position="168"/>
    </location>
</feature>
<dbReference type="InterPro" id="IPR046985">
    <property type="entry name" value="IP5"/>
</dbReference>
<feature type="compositionally biased region" description="Polar residues" evidence="1">
    <location>
        <begin position="566"/>
        <end position="599"/>
    </location>
</feature>
<proteinExistence type="predicted"/>
<feature type="domain" description="Inositol polyphosphate-related phosphatase" evidence="2">
    <location>
        <begin position="1094"/>
        <end position="1437"/>
    </location>
</feature>
<organism evidence="3">
    <name type="scientific">Phaffia rhodozyma</name>
    <name type="common">Yeast</name>
    <name type="synonym">Xanthophyllomyces dendrorhous</name>
    <dbReference type="NCBI Taxonomy" id="264483"/>
    <lineage>
        <taxon>Eukaryota</taxon>
        <taxon>Fungi</taxon>
        <taxon>Dikarya</taxon>
        <taxon>Basidiomycota</taxon>
        <taxon>Agaricomycotina</taxon>
        <taxon>Tremellomycetes</taxon>
        <taxon>Cystofilobasidiales</taxon>
        <taxon>Mrakiaceae</taxon>
        <taxon>Phaffia</taxon>
    </lineage>
</organism>
<feature type="compositionally biased region" description="Polar residues" evidence="1">
    <location>
        <begin position="526"/>
        <end position="545"/>
    </location>
</feature>
<accession>A0A0F7SHT0</accession>
<dbReference type="InterPro" id="IPR036691">
    <property type="entry name" value="Endo/exonu/phosph_ase_sf"/>
</dbReference>
<feature type="compositionally biased region" description="Low complexity" evidence="1">
    <location>
        <begin position="455"/>
        <end position="472"/>
    </location>
</feature>
<feature type="compositionally biased region" description="Low complexity" evidence="1">
    <location>
        <begin position="488"/>
        <end position="500"/>
    </location>
</feature>
<feature type="region of interest" description="Disordered" evidence="1">
    <location>
        <begin position="866"/>
        <end position="913"/>
    </location>
</feature>
<dbReference type="GO" id="GO:0046856">
    <property type="term" value="P:phosphatidylinositol dephosphorylation"/>
    <property type="evidence" value="ECO:0007669"/>
    <property type="project" value="InterPro"/>
</dbReference>
<feature type="compositionally biased region" description="Polar residues" evidence="1">
    <location>
        <begin position="255"/>
        <end position="272"/>
    </location>
</feature>
<feature type="compositionally biased region" description="Polar residues" evidence="1">
    <location>
        <begin position="623"/>
        <end position="633"/>
    </location>
</feature>
<reference evidence="3" key="1">
    <citation type="submission" date="2014-08" db="EMBL/GenBank/DDBJ databases">
        <authorList>
            <person name="Sharma Rahul"/>
            <person name="Thines Marco"/>
        </authorList>
    </citation>
    <scope>NUCLEOTIDE SEQUENCE</scope>
</reference>
<feature type="compositionally biased region" description="Polar residues" evidence="1">
    <location>
        <begin position="507"/>
        <end position="518"/>
    </location>
</feature>
<dbReference type="InterPro" id="IPR036322">
    <property type="entry name" value="WD40_repeat_dom_sf"/>
</dbReference>
<feature type="compositionally biased region" description="Pro residues" evidence="1">
    <location>
        <begin position="602"/>
        <end position="612"/>
    </location>
</feature>
<feature type="compositionally biased region" description="Low complexity" evidence="1">
    <location>
        <begin position="71"/>
        <end position="104"/>
    </location>
</feature>
<feature type="compositionally biased region" description="Polar residues" evidence="1">
    <location>
        <begin position="172"/>
        <end position="183"/>
    </location>
</feature>
<protein>
    <submittedName>
        <fullName evidence="3">Inositol polyphosphate 5-phosphatase and related proteins</fullName>
    </submittedName>
</protein>
<feature type="compositionally biased region" description="Acidic residues" evidence="1">
    <location>
        <begin position="639"/>
        <end position="652"/>
    </location>
</feature>
<feature type="region of interest" description="Disordered" evidence="1">
    <location>
        <begin position="1"/>
        <end position="183"/>
    </location>
</feature>
<sequence length="1471" mass="158038">MDPHEGEEGPDPSSAPVSSLRSRWENMSKAGSAPITTPSNGGKGIGSRLPSRSGLNGGGMIDEAKMETRPSTAVSNSASVSDSNSSQTSPRGSPVPSSLSNLSSKATTVASEISPPPYAPSSDRTPLPVFQPSTPSEHFTSTSVGRPLGQSLGTAPIPTPKKIPPPVPSKATKPTASSQNIIPTKTTMVKPVINTSIGNSAPSPLVPTIKLASGGVESAQFAPAKMVVISPSPISAQTELETQSGEEETEGFQSVSSLRSKFGGSTNVSTSARPGPARVPSPSPSFHIVPPLIASPPNVDTLDSSSRGLTDEPELLSPPPIPPNRPSLSPELNPPSSASVKQPSNVNSSSLAKGVHAIKLQPPSAYDQPINQVSPGGQSAARTEVIFPTALKPPPPVPPPRSRSPISSSIVNRDDEPYSIPPLPPTFDPSAVETSSTPTPQVIMPARHKPPVPSRTPSSASSISSSVPTTVSLEGQSKPPLPVRRRATTLVSASSTSSSAGDLEEVLTSTPNDYTNVSIAPPLPTRSRTLSGSGIQSEIASSTEDSWVPPPPPPMRSVTIKRDSPRTSYSRPASRTASPFTGPTSASSPYTQHSTSELASSYPPPPPPPPPTRRVGPSAEVAYSNTPKSQLSDPSFVYEGDDSEDENEDDEATPTAPSGLPVTDSFSRKADEYPDPTMSNRRPPVLHPHPVQIKHSSGSGHPTAFACSSGMVAVGHSHLKVYDVRGAAQQGISYVMLLSMDQKEMGLEIKHKDSKITALCFRPSAVEGEDARYLWCGSKEGHLWEMDLWGSIATQIRIGAHHGPVLTIVKHKQSILTVDESGKSHLFKMKENGQFNMFNASQTLRLADRQTYVGLLDDQIWTSSGPIGGSSGSSTGSTSSLVSTGGSSNLSLLPGRHNSVSHHSHHFSDATSARRPTIRVYEPFGSSTDSATTASSSITGGRVLPTANVASGAVLCGTIIPALSEYVYLGHEGGQISVWSRGTNPACLSVIKVSTTAIVALIGVGDRLWAGSRKGVITIYDVQSFPWRVTNLWGAHSESPILGFDIDIGSINDGFLTVYSWGRDDCVHAWDGLLAVDWLESRLLERESEFCSYRDLTVLSCSWNIDASKPSQLTSNADNASFLTSVLTSESSPDIIIFGFQELIDLEDKKLQAKSLLFSKSKVNGDMSEKVSQRYRLWYDKLVQAVQVAMPAESPYTVVHTQNLVGLFTCIFVKNAETINLRDIAITTVKRGMAGMFGNKGAIIARFIVDDSSMCFINCHLAAGQNQKTARNADLASILDEESRFPMSSLGRDELAYASGGDGSMVLDHDICFLQGDLNYRIDLRRENVISSLRCGERAYLLEHDQLKKEMKTNPNFRLRTFSEPPVAFDPTYKYNRNSDEYDTSEKKRVPAWCDRILYRSRVPANIEPLHYQRYEPNISDHRPISAGFAVRIRKVRLKERNAVLKGLEYQWEEEEKGPLLIKSLEFYVNL</sequence>
<name>A0A0F7SHT0_PHARH</name>
<dbReference type="Gene3D" id="3.60.10.10">
    <property type="entry name" value="Endonuclease/exonuclease/phosphatase"/>
    <property type="match status" value="1"/>
</dbReference>
<dbReference type="GO" id="GO:0004439">
    <property type="term" value="F:phosphatidylinositol-4,5-bisphosphate 5-phosphatase activity"/>
    <property type="evidence" value="ECO:0007669"/>
    <property type="project" value="TreeGrafter"/>
</dbReference>